<keyword evidence="3" id="KW-1185">Reference proteome</keyword>
<accession>A0A1Z5KLU8</accession>
<sequence>MNPPARSNTEKQSRRQRLTPMEEKQISSALQRVWQESIHTFQKSSFPKEHRFLFDRLFGPGDTLCGIGAGILSFIALRSVRARLLPRLISPRSASSVVPHSPFQPSAWRRKQSPIFFTPFQADLKRESTKWKRFDLVLDFASCTCLGMTVYLWRRVQTLEQIAHFPAAHPSSALARQLCQVLMKELVRWQRNLQQDKVLSTSNLVELYRQDQVQDEYLRCYLQFADHCEAKNMEFI</sequence>
<comment type="caution">
    <text evidence="2">The sequence shown here is derived from an EMBL/GenBank/DDBJ whole genome shotgun (WGS) entry which is preliminary data.</text>
</comment>
<dbReference type="Proteomes" id="UP000198406">
    <property type="component" value="Unassembled WGS sequence"/>
</dbReference>
<evidence type="ECO:0000313" key="2">
    <source>
        <dbReference type="EMBL" id="GAX27001.1"/>
    </source>
</evidence>
<evidence type="ECO:0000256" key="1">
    <source>
        <dbReference type="SAM" id="MobiDB-lite"/>
    </source>
</evidence>
<protein>
    <submittedName>
        <fullName evidence="2">Uncharacterized protein</fullName>
    </submittedName>
</protein>
<name>A0A1Z5KLU8_FISSO</name>
<evidence type="ECO:0000313" key="3">
    <source>
        <dbReference type="Proteomes" id="UP000198406"/>
    </source>
</evidence>
<dbReference type="AlphaFoldDB" id="A0A1Z5KLU8"/>
<dbReference type="InParanoid" id="A0A1Z5KLU8"/>
<feature type="region of interest" description="Disordered" evidence="1">
    <location>
        <begin position="1"/>
        <end position="22"/>
    </location>
</feature>
<organism evidence="2 3">
    <name type="scientific">Fistulifera solaris</name>
    <name type="common">Oleaginous diatom</name>
    <dbReference type="NCBI Taxonomy" id="1519565"/>
    <lineage>
        <taxon>Eukaryota</taxon>
        <taxon>Sar</taxon>
        <taxon>Stramenopiles</taxon>
        <taxon>Ochrophyta</taxon>
        <taxon>Bacillariophyta</taxon>
        <taxon>Bacillariophyceae</taxon>
        <taxon>Bacillariophycidae</taxon>
        <taxon>Naviculales</taxon>
        <taxon>Naviculaceae</taxon>
        <taxon>Fistulifera</taxon>
    </lineage>
</organism>
<reference evidence="2 3" key="1">
    <citation type="journal article" date="2015" name="Plant Cell">
        <title>Oil accumulation by the oleaginous diatom Fistulifera solaris as revealed by the genome and transcriptome.</title>
        <authorList>
            <person name="Tanaka T."/>
            <person name="Maeda Y."/>
            <person name="Veluchamy A."/>
            <person name="Tanaka M."/>
            <person name="Abida H."/>
            <person name="Marechal E."/>
            <person name="Bowler C."/>
            <person name="Muto M."/>
            <person name="Sunaga Y."/>
            <person name="Tanaka M."/>
            <person name="Yoshino T."/>
            <person name="Taniguchi T."/>
            <person name="Fukuda Y."/>
            <person name="Nemoto M."/>
            <person name="Matsumoto M."/>
            <person name="Wong P.S."/>
            <person name="Aburatani S."/>
            <person name="Fujibuchi W."/>
        </authorList>
    </citation>
    <scope>NUCLEOTIDE SEQUENCE [LARGE SCALE GENOMIC DNA]</scope>
    <source>
        <strain evidence="2 3">JPCC DA0580</strain>
    </source>
</reference>
<gene>
    <name evidence="2" type="ORF">FisN_9Lh314</name>
</gene>
<proteinExistence type="predicted"/>
<dbReference type="EMBL" id="BDSP01000252">
    <property type="protein sequence ID" value="GAX27001.1"/>
    <property type="molecule type" value="Genomic_DNA"/>
</dbReference>